<gene>
    <name evidence="2" type="ORF">ACZ11_12455</name>
    <name evidence="4" type="ORF">CWD94_10690</name>
    <name evidence="3" type="ORF">M5W82_06145</name>
</gene>
<dbReference type="AlphaFoldDB" id="A0A0K9FFG8"/>
<dbReference type="Proteomes" id="UP001527052">
    <property type="component" value="Unassembled WGS sequence"/>
</dbReference>
<keyword evidence="1" id="KW-1133">Transmembrane helix</keyword>
<dbReference type="PANTHER" id="PTHR40034">
    <property type="entry name" value="BSL5891 PROTEIN"/>
    <property type="match status" value="1"/>
</dbReference>
<evidence type="ECO:0000313" key="4">
    <source>
        <dbReference type="EMBL" id="PJO43787.1"/>
    </source>
</evidence>
<evidence type="ECO:0000313" key="2">
    <source>
        <dbReference type="EMBL" id="KMY32886.1"/>
    </source>
</evidence>
<dbReference type="GeneID" id="96599044"/>
<reference evidence="5" key="2">
    <citation type="submission" date="2015-07" db="EMBL/GenBank/DDBJ databases">
        <authorList>
            <consortium name="Consortium for Microbial Forensics and Genomics (microFORGE)"/>
            <person name="Knight B.M."/>
            <person name="Roberts D.P."/>
            <person name="Lin D."/>
            <person name="Hari K."/>
            <person name="Fletcher J."/>
            <person name="Melcher U."/>
            <person name="Blagden T."/>
            <person name="Winegar R.A."/>
        </authorList>
    </citation>
    <scope>NUCLEOTIDE SEQUENCE [LARGE SCALE GENOMIC DNA]</scope>
    <source>
        <strain evidence="5">DSM 23493</strain>
    </source>
</reference>
<feature type="transmembrane region" description="Helical" evidence="1">
    <location>
        <begin position="28"/>
        <end position="54"/>
    </location>
</feature>
<keyword evidence="1" id="KW-0472">Membrane</keyword>
<evidence type="ECO:0000313" key="3">
    <source>
        <dbReference type="EMBL" id="MCY9546528.1"/>
    </source>
</evidence>
<dbReference type="EMBL" id="JAMDLZ010000009">
    <property type="protein sequence ID" value="MCY9546528.1"/>
    <property type="molecule type" value="Genomic_DNA"/>
</dbReference>
<sequence>MKNIKLLLLIPFIGMCLCLPFANKIEPYIFGLPFLLFWIILWMILSSLVLTIVYKLDPENQGGDE</sequence>
<dbReference type="EMBL" id="PHQY01000588">
    <property type="protein sequence ID" value="PJO43787.1"/>
    <property type="molecule type" value="Genomic_DNA"/>
</dbReference>
<evidence type="ECO:0000313" key="6">
    <source>
        <dbReference type="Proteomes" id="UP000232101"/>
    </source>
</evidence>
<keyword evidence="1" id="KW-0812">Transmembrane</keyword>
<dbReference type="RefSeq" id="WP_049666508.1">
    <property type="nucleotide sequence ID" value="NZ_CP158849.1"/>
</dbReference>
<reference evidence="3 7" key="4">
    <citation type="submission" date="2022-05" db="EMBL/GenBank/DDBJ databases">
        <title>Genome Sequencing of Bee-Associated Microbes.</title>
        <authorList>
            <person name="Dunlap C."/>
        </authorList>
    </citation>
    <scope>NUCLEOTIDE SEQUENCE [LARGE SCALE GENOMIC DNA]</scope>
    <source>
        <strain evidence="3 7">NRRL BD-083</strain>
    </source>
</reference>
<protein>
    <submittedName>
        <fullName evidence="3">DUF3311 domain-containing protein</fullName>
    </submittedName>
    <submittedName>
        <fullName evidence="2">Membrane protein</fullName>
    </submittedName>
</protein>
<reference evidence="4 6" key="3">
    <citation type="submission" date="2017-11" db="EMBL/GenBank/DDBJ databases">
        <title>Bacterial isolate from king chilli rhizosphere.</title>
        <authorList>
            <person name="Takhelmayum P."/>
            <person name="Sarangthem I."/>
        </authorList>
    </citation>
    <scope>NUCLEOTIDE SEQUENCE [LARGE SCALE GENOMIC DNA]</scope>
    <source>
        <strain evidence="4">T26</strain>
        <strain evidence="6">t26</strain>
    </source>
</reference>
<dbReference type="Proteomes" id="UP000232101">
    <property type="component" value="Unassembled WGS sequence"/>
</dbReference>
<dbReference type="EMBL" id="LFXJ01000005">
    <property type="protein sequence ID" value="KMY32886.1"/>
    <property type="molecule type" value="Genomic_DNA"/>
</dbReference>
<dbReference type="PATRIC" id="fig|582475.4.peg.2123"/>
<dbReference type="InterPro" id="IPR021741">
    <property type="entry name" value="DUF3311"/>
</dbReference>
<name>A0A0K9FFG8_9BACI</name>
<organism evidence="2 5">
    <name type="scientific">Lysinibacillus xylanilyticus</name>
    <dbReference type="NCBI Taxonomy" id="582475"/>
    <lineage>
        <taxon>Bacteria</taxon>
        <taxon>Bacillati</taxon>
        <taxon>Bacillota</taxon>
        <taxon>Bacilli</taxon>
        <taxon>Bacillales</taxon>
        <taxon>Bacillaceae</taxon>
        <taxon>Lysinibacillus</taxon>
    </lineage>
</organism>
<keyword evidence="7" id="KW-1185">Reference proteome</keyword>
<evidence type="ECO:0000256" key="1">
    <source>
        <dbReference type="SAM" id="Phobius"/>
    </source>
</evidence>
<dbReference type="Pfam" id="PF11755">
    <property type="entry name" value="DUF3311"/>
    <property type="match status" value="1"/>
</dbReference>
<proteinExistence type="predicted"/>
<evidence type="ECO:0000313" key="5">
    <source>
        <dbReference type="Proteomes" id="UP000037326"/>
    </source>
</evidence>
<dbReference type="STRING" id="582475.ACZ11_12455"/>
<dbReference type="PANTHER" id="PTHR40034:SF1">
    <property type="entry name" value="BSL5891 PROTEIN"/>
    <property type="match status" value="1"/>
</dbReference>
<evidence type="ECO:0000313" key="7">
    <source>
        <dbReference type="Proteomes" id="UP001527052"/>
    </source>
</evidence>
<comment type="caution">
    <text evidence="2">The sequence shown here is derived from an EMBL/GenBank/DDBJ whole genome shotgun (WGS) entry which is preliminary data.</text>
</comment>
<reference evidence="2" key="1">
    <citation type="submission" date="2015-07" db="EMBL/GenBank/DDBJ databases">
        <title>MeaNS - Measles Nucleotide Surveillance Program.</title>
        <authorList>
            <person name="Tran T."/>
            <person name="Druce J."/>
        </authorList>
    </citation>
    <scope>NUCLEOTIDE SEQUENCE</scope>
    <source>
        <strain evidence="2">DSM 23493</strain>
    </source>
</reference>
<dbReference type="Proteomes" id="UP000037326">
    <property type="component" value="Unassembled WGS sequence"/>
</dbReference>
<accession>A0A0K9FFG8</accession>